<dbReference type="GO" id="GO:0036430">
    <property type="term" value="F:CMP kinase activity"/>
    <property type="evidence" value="ECO:0007669"/>
    <property type="project" value="RHEA"/>
</dbReference>
<dbReference type="InterPro" id="IPR003136">
    <property type="entry name" value="Cytidylate_kin"/>
</dbReference>
<protein>
    <recommendedName>
        <fullName evidence="8">Cytidylate kinase</fullName>
        <shortName evidence="8">CK</shortName>
        <ecNumber evidence="8">2.7.4.25</ecNumber>
    </recommendedName>
    <alternativeName>
        <fullName evidence="8">Cytidine monophosphate kinase</fullName>
        <shortName evidence="8">CMP kinase</shortName>
    </alternativeName>
</protein>
<reference evidence="10 11" key="1">
    <citation type="submission" date="2016-10" db="EMBL/GenBank/DDBJ databases">
        <title>Complete Genome Sequence of Peptococcaceae strain DCMF.</title>
        <authorList>
            <person name="Edwards R.J."/>
            <person name="Holland S.I."/>
            <person name="Deshpande N.P."/>
            <person name="Wong Y.K."/>
            <person name="Ertan H."/>
            <person name="Manefield M."/>
            <person name="Russell T.L."/>
            <person name="Lee M.J."/>
        </authorList>
    </citation>
    <scope>NUCLEOTIDE SEQUENCE [LARGE SCALE GENOMIC DNA]</scope>
    <source>
        <strain evidence="10 11">DCMF</strain>
    </source>
</reference>
<dbReference type="HAMAP" id="MF_00238">
    <property type="entry name" value="Cytidyl_kinase_type1"/>
    <property type="match status" value="1"/>
</dbReference>
<name>A0A3G1KNQ6_FORW1</name>
<dbReference type="SUPFAM" id="SSF52540">
    <property type="entry name" value="P-loop containing nucleoside triphosphate hydrolases"/>
    <property type="match status" value="1"/>
</dbReference>
<evidence type="ECO:0000256" key="5">
    <source>
        <dbReference type="ARBA" id="ARBA00022840"/>
    </source>
</evidence>
<comment type="subcellular location">
    <subcellularLocation>
        <location evidence="8">Cytoplasm</location>
    </subcellularLocation>
</comment>
<dbReference type="EMBL" id="CP017634">
    <property type="protein sequence ID" value="ATW24104.1"/>
    <property type="molecule type" value="Genomic_DNA"/>
</dbReference>
<organism evidence="10 11">
    <name type="scientific">Formimonas warabiya</name>
    <dbReference type="NCBI Taxonomy" id="1761012"/>
    <lineage>
        <taxon>Bacteria</taxon>
        <taxon>Bacillati</taxon>
        <taxon>Bacillota</taxon>
        <taxon>Clostridia</taxon>
        <taxon>Eubacteriales</taxon>
        <taxon>Peptococcaceae</taxon>
        <taxon>Candidatus Formimonas</taxon>
    </lineage>
</organism>
<dbReference type="OrthoDB" id="9807434at2"/>
<feature type="binding site" evidence="8">
    <location>
        <begin position="10"/>
        <end position="18"/>
    </location>
    <ligand>
        <name>ATP</name>
        <dbReference type="ChEBI" id="CHEBI:30616"/>
    </ligand>
</feature>
<keyword evidence="8" id="KW-0963">Cytoplasm</keyword>
<evidence type="ECO:0000313" key="10">
    <source>
        <dbReference type="EMBL" id="ATW24104.1"/>
    </source>
</evidence>
<evidence type="ECO:0000256" key="1">
    <source>
        <dbReference type="ARBA" id="ARBA00009427"/>
    </source>
</evidence>
<evidence type="ECO:0000256" key="2">
    <source>
        <dbReference type="ARBA" id="ARBA00022679"/>
    </source>
</evidence>
<dbReference type="PANTHER" id="PTHR21299">
    <property type="entry name" value="CYTIDYLATE KINASE/PANTOATE-BETA-ALANINE LIGASE"/>
    <property type="match status" value="1"/>
</dbReference>
<dbReference type="PANTHER" id="PTHR21299:SF2">
    <property type="entry name" value="CYTIDYLATE KINASE"/>
    <property type="match status" value="1"/>
</dbReference>
<dbReference type="NCBIfam" id="TIGR00017">
    <property type="entry name" value="cmk"/>
    <property type="match status" value="1"/>
</dbReference>
<evidence type="ECO:0000256" key="3">
    <source>
        <dbReference type="ARBA" id="ARBA00022741"/>
    </source>
</evidence>
<dbReference type="GO" id="GO:0006220">
    <property type="term" value="P:pyrimidine nucleotide metabolic process"/>
    <property type="evidence" value="ECO:0007669"/>
    <property type="project" value="UniProtKB-UniRule"/>
</dbReference>
<keyword evidence="4 8" id="KW-0418">Kinase</keyword>
<evidence type="ECO:0000256" key="7">
    <source>
        <dbReference type="ARBA" id="ARBA00048478"/>
    </source>
</evidence>
<keyword evidence="3 8" id="KW-0547">Nucleotide-binding</keyword>
<comment type="catalytic activity">
    <reaction evidence="6 8">
        <text>dCMP + ATP = dCDP + ADP</text>
        <dbReference type="Rhea" id="RHEA:25094"/>
        <dbReference type="ChEBI" id="CHEBI:30616"/>
        <dbReference type="ChEBI" id="CHEBI:57566"/>
        <dbReference type="ChEBI" id="CHEBI:58593"/>
        <dbReference type="ChEBI" id="CHEBI:456216"/>
        <dbReference type="EC" id="2.7.4.25"/>
    </reaction>
</comment>
<proteinExistence type="inferred from homology"/>
<dbReference type="GO" id="GO:0015949">
    <property type="term" value="P:nucleobase-containing small molecule interconversion"/>
    <property type="evidence" value="ECO:0007669"/>
    <property type="project" value="TreeGrafter"/>
</dbReference>
<evidence type="ECO:0000313" key="11">
    <source>
        <dbReference type="Proteomes" id="UP000323521"/>
    </source>
</evidence>
<keyword evidence="2 8" id="KW-0808">Transferase</keyword>
<keyword evidence="5 8" id="KW-0067">ATP-binding</keyword>
<dbReference type="GO" id="GO:0005829">
    <property type="term" value="C:cytosol"/>
    <property type="evidence" value="ECO:0007669"/>
    <property type="project" value="TreeGrafter"/>
</dbReference>
<evidence type="ECO:0000256" key="8">
    <source>
        <dbReference type="HAMAP-Rule" id="MF_00238"/>
    </source>
</evidence>
<dbReference type="AlphaFoldDB" id="A0A3G1KNQ6"/>
<dbReference type="CDD" id="cd02020">
    <property type="entry name" value="CMPK"/>
    <property type="match status" value="1"/>
</dbReference>
<evidence type="ECO:0000256" key="4">
    <source>
        <dbReference type="ARBA" id="ARBA00022777"/>
    </source>
</evidence>
<comment type="catalytic activity">
    <reaction evidence="7 8">
        <text>CMP + ATP = CDP + ADP</text>
        <dbReference type="Rhea" id="RHEA:11600"/>
        <dbReference type="ChEBI" id="CHEBI:30616"/>
        <dbReference type="ChEBI" id="CHEBI:58069"/>
        <dbReference type="ChEBI" id="CHEBI:60377"/>
        <dbReference type="ChEBI" id="CHEBI:456216"/>
        <dbReference type="EC" id="2.7.4.25"/>
    </reaction>
</comment>
<comment type="similarity">
    <text evidence="1 8">Belongs to the cytidylate kinase family. Type 1 subfamily.</text>
</comment>
<feature type="domain" description="Cytidylate kinase" evidence="9">
    <location>
        <begin position="6"/>
        <end position="217"/>
    </location>
</feature>
<dbReference type="GO" id="GO:0036431">
    <property type="term" value="F:dCMP kinase activity"/>
    <property type="evidence" value="ECO:0007669"/>
    <property type="project" value="InterPro"/>
</dbReference>
<gene>
    <name evidence="8" type="primary">cmk</name>
    <name evidence="10" type="ORF">DCMF_04300</name>
</gene>
<keyword evidence="11" id="KW-1185">Reference proteome</keyword>
<dbReference type="InterPro" id="IPR011994">
    <property type="entry name" value="Cytidylate_kinase_dom"/>
</dbReference>
<evidence type="ECO:0000259" key="9">
    <source>
        <dbReference type="Pfam" id="PF02224"/>
    </source>
</evidence>
<dbReference type="EC" id="2.7.4.25" evidence="8"/>
<accession>A0A3G1KNQ6</accession>
<dbReference type="KEGG" id="fwa:DCMF_04300"/>
<sequence length="222" mass="25000">MAKKTIAIDGPAGAGKSTVARLVAKRLNYLYIDTGAMYRAITYKVMQQKIPLDDHHALTELAQNTNIKLINRNGRNLVFCDEHDVTEQIRDPEVSRNVSLVSLVPGVRQKMVQLQREMARDGGVVMDGRDICTVVLPDADCKIFLTASVEERAWRRRKEFEVKGYPISWESVKEDIMQRDLLDSQRAVSPLVKSPDAYLIDTTGLTIDTVIKRILNLCLGDD</sequence>
<dbReference type="Gene3D" id="3.40.50.300">
    <property type="entry name" value="P-loop containing nucleotide triphosphate hydrolases"/>
    <property type="match status" value="1"/>
</dbReference>
<evidence type="ECO:0000256" key="6">
    <source>
        <dbReference type="ARBA" id="ARBA00047615"/>
    </source>
</evidence>
<dbReference type="InterPro" id="IPR027417">
    <property type="entry name" value="P-loop_NTPase"/>
</dbReference>
<dbReference type="Proteomes" id="UP000323521">
    <property type="component" value="Chromosome"/>
</dbReference>
<dbReference type="GO" id="GO:0005524">
    <property type="term" value="F:ATP binding"/>
    <property type="evidence" value="ECO:0007669"/>
    <property type="project" value="UniProtKB-UniRule"/>
</dbReference>
<dbReference type="RefSeq" id="WP_148133286.1">
    <property type="nucleotide sequence ID" value="NZ_CP017634.1"/>
</dbReference>
<dbReference type="Pfam" id="PF02224">
    <property type="entry name" value="Cytidylate_kin"/>
    <property type="match status" value="1"/>
</dbReference>